<dbReference type="PANTHER" id="PTHR43245:SF58">
    <property type="entry name" value="BLL5923 PROTEIN"/>
    <property type="match status" value="1"/>
</dbReference>
<dbReference type="InterPro" id="IPR050177">
    <property type="entry name" value="Lipid_A_modif_metabolic_enz"/>
</dbReference>
<feature type="domain" description="NAD-dependent epimerase/dehydratase" evidence="1">
    <location>
        <begin position="3"/>
        <end position="225"/>
    </location>
</feature>
<reference evidence="2 3" key="1">
    <citation type="submission" date="2016-10" db="EMBL/GenBank/DDBJ databases">
        <authorList>
            <person name="de Groot N.N."/>
        </authorList>
    </citation>
    <scope>NUCLEOTIDE SEQUENCE [LARGE SCALE GENOMIC DNA]</scope>
    <source>
        <strain evidence="2 3">DSM 16213</strain>
    </source>
</reference>
<evidence type="ECO:0000313" key="3">
    <source>
        <dbReference type="Proteomes" id="UP000199585"/>
    </source>
</evidence>
<dbReference type="OrthoDB" id="9814124at2"/>
<dbReference type="PANTHER" id="PTHR43245">
    <property type="entry name" value="BIFUNCTIONAL POLYMYXIN RESISTANCE PROTEIN ARNA"/>
    <property type="match status" value="1"/>
</dbReference>
<name>A0A1H7YLG7_9RHOB</name>
<organism evidence="2 3">
    <name type="scientific">Loktanella fryxellensis</name>
    <dbReference type="NCBI Taxonomy" id="245187"/>
    <lineage>
        <taxon>Bacteria</taxon>
        <taxon>Pseudomonadati</taxon>
        <taxon>Pseudomonadota</taxon>
        <taxon>Alphaproteobacteria</taxon>
        <taxon>Rhodobacterales</taxon>
        <taxon>Roseobacteraceae</taxon>
        <taxon>Loktanella</taxon>
    </lineage>
</organism>
<evidence type="ECO:0000313" key="2">
    <source>
        <dbReference type="EMBL" id="SEM46137.1"/>
    </source>
</evidence>
<proteinExistence type="predicted"/>
<dbReference type="Pfam" id="PF01370">
    <property type="entry name" value="Epimerase"/>
    <property type="match status" value="1"/>
</dbReference>
<gene>
    <name evidence="2" type="ORF">SAMN04488003_101196</name>
</gene>
<evidence type="ECO:0000259" key="1">
    <source>
        <dbReference type="Pfam" id="PF01370"/>
    </source>
</evidence>
<dbReference type="STRING" id="245187.SAMN04488003_101196"/>
<dbReference type="InterPro" id="IPR001509">
    <property type="entry name" value="Epimerase_deHydtase"/>
</dbReference>
<dbReference type="InterPro" id="IPR036291">
    <property type="entry name" value="NAD(P)-bd_dom_sf"/>
</dbReference>
<sequence length="301" mass="30934">MKVAVTGATGMVGHAIAAHLAGQGMAVTALGRKASPLPGVAHRPYDLDGPLPDLTGLDALVHCAFSHVPGRYRGGEGDDPDGFRRANVDGSLRLFHHAADSGVGRIIFLSSRAVHDGWPAGTPLSDGLTPRPHSLYGLVKAEVEAGLAALTRPGLATASLRATGVYGVTDPGQPHKWADLFGAFAAGTTAPSRVATEVHGDDLAAAVALLLRADAAALAPHSFNVSDILLDHHDLLTLWADVSGQVGVLPPRADSGAVSVMTCERLAALGWHPRGMTGLATWLQDAARTQPILSGPGPHPG</sequence>
<dbReference type="SUPFAM" id="SSF51735">
    <property type="entry name" value="NAD(P)-binding Rossmann-fold domains"/>
    <property type="match status" value="1"/>
</dbReference>
<protein>
    <submittedName>
        <fullName evidence="2">Nucleoside-diphosphate-sugar epimerase</fullName>
    </submittedName>
</protein>
<dbReference type="AlphaFoldDB" id="A0A1H7YLG7"/>
<accession>A0A1H7YLG7</accession>
<dbReference type="Proteomes" id="UP000199585">
    <property type="component" value="Unassembled WGS sequence"/>
</dbReference>
<dbReference type="EMBL" id="FOCI01000001">
    <property type="protein sequence ID" value="SEM46137.1"/>
    <property type="molecule type" value="Genomic_DNA"/>
</dbReference>
<dbReference type="RefSeq" id="WP_089897750.1">
    <property type="nucleotide sequence ID" value="NZ_FOCI01000001.1"/>
</dbReference>
<dbReference type="Gene3D" id="3.40.50.720">
    <property type="entry name" value="NAD(P)-binding Rossmann-like Domain"/>
    <property type="match status" value="1"/>
</dbReference>
<keyword evidence="3" id="KW-1185">Reference proteome</keyword>